<dbReference type="SUPFAM" id="SSF69118">
    <property type="entry name" value="AhpD-like"/>
    <property type="match status" value="1"/>
</dbReference>
<reference evidence="1 2" key="1">
    <citation type="submission" date="2022-03" db="EMBL/GenBank/DDBJ databases">
        <authorList>
            <person name="Koch H."/>
        </authorList>
    </citation>
    <scope>NUCLEOTIDE SEQUENCE [LARGE SCALE GENOMIC DNA]</scope>
    <source>
        <strain evidence="1 2">G1</strain>
    </source>
</reference>
<dbReference type="InterPro" id="IPR029032">
    <property type="entry name" value="AhpD-like"/>
</dbReference>
<sequence>MKIRKKLFADFEYEEVLDTKTRELIRVGCAVAVGCPT</sequence>
<evidence type="ECO:0000313" key="1">
    <source>
        <dbReference type="EMBL" id="CAH2029911.1"/>
    </source>
</evidence>
<name>A0ABM9D674_9BACT</name>
<evidence type="ECO:0000313" key="2">
    <source>
        <dbReference type="Proteomes" id="UP001295463"/>
    </source>
</evidence>
<keyword evidence="2" id="KW-1185">Reference proteome</keyword>
<proteinExistence type="predicted"/>
<dbReference type="EMBL" id="OW150024">
    <property type="protein sequence ID" value="CAH2029911.1"/>
    <property type="molecule type" value="Genomic_DNA"/>
</dbReference>
<gene>
    <name evidence="1" type="ORF">GEAMG1_0089</name>
</gene>
<organism evidence="1 2">
    <name type="scientific">Trichlorobacter ammonificans</name>
    <dbReference type="NCBI Taxonomy" id="2916410"/>
    <lineage>
        <taxon>Bacteria</taxon>
        <taxon>Pseudomonadati</taxon>
        <taxon>Thermodesulfobacteriota</taxon>
        <taxon>Desulfuromonadia</taxon>
        <taxon>Geobacterales</taxon>
        <taxon>Geobacteraceae</taxon>
        <taxon>Trichlorobacter</taxon>
    </lineage>
</organism>
<dbReference type="Proteomes" id="UP001295463">
    <property type="component" value="Chromosome"/>
</dbReference>
<accession>A0ABM9D674</accession>
<protein>
    <submittedName>
        <fullName evidence="1">Uncharacterized protein</fullName>
    </submittedName>
</protein>